<protein>
    <recommendedName>
        <fullName evidence="3">PI3K/PI4K catalytic domain-containing protein</fullName>
    </recommendedName>
</protein>
<sequence>MISRAVAIMRNLRETLSRAVVGGGQGTSEAIKRGISGPLARGSDLFRYMEGNGKRRFSAEELAAAHGAPFDRSMRSDFDPSRPVSARNIPPMDELRFSSLSGGTGHVYLVEHNHTPIGVYKPMGPIKIKNESSAWKADRILGLDIVPYTREWSGPRGPGSFQEFVPNDGPGWKFRSVEGQKVAVFDYIMASGDRHSANCLSREGGGLAAVDNEDILPPRFSNDANTIQSVYIAANLGENLDSSLVEQLGQVDPKGFSDSLVELGYSRDTADWSAQRLREIQGDGKITGESWGCAIINENFRVIYPPEYSDLVDYWRDHPLDPADLQ</sequence>
<proteinExistence type="predicted"/>
<organism evidence="1 2">
    <name type="scientific">Nocardia jinanensis</name>
    <dbReference type="NCBI Taxonomy" id="382504"/>
    <lineage>
        <taxon>Bacteria</taxon>
        <taxon>Bacillati</taxon>
        <taxon>Actinomycetota</taxon>
        <taxon>Actinomycetes</taxon>
        <taxon>Mycobacteriales</taxon>
        <taxon>Nocardiaceae</taxon>
        <taxon>Nocardia</taxon>
    </lineage>
</organism>
<reference evidence="1" key="2">
    <citation type="submission" date="2020-09" db="EMBL/GenBank/DDBJ databases">
        <authorList>
            <person name="Sun Q."/>
            <person name="Zhou Y."/>
        </authorList>
    </citation>
    <scope>NUCLEOTIDE SEQUENCE</scope>
    <source>
        <strain evidence="1">CGMCC 4.3508</strain>
    </source>
</reference>
<accession>A0A917VZF7</accession>
<evidence type="ECO:0000313" key="2">
    <source>
        <dbReference type="Proteomes" id="UP000638263"/>
    </source>
</evidence>
<dbReference type="AlphaFoldDB" id="A0A917VZF7"/>
<dbReference type="Proteomes" id="UP000638263">
    <property type="component" value="Unassembled WGS sequence"/>
</dbReference>
<comment type="caution">
    <text evidence="1">The sequence shown here is derived from an EMBL/GenBank/DDBJ whole genome shotgun (WGS) entry which is preliminary data.</text>
</comment>
<dbReference type="RefSeq" id="WP_189094635.1">
    <property type="nucleotide sequence ID" value="NZ_BMMH01000034.1"/>
</dbReference>
<keyword evidence="2" id="KW-1185">Reference proteome</keyword>
<name>A0A917VZF7_9NOCA</name>
<evidence type="ECO:0000313" key="1">
    <source>
        <dbReference type="EMBL" id="GGL43648.1"/>
    </source>
</evidence>
<gene>
    <name evidence="1" type="ORF">GCM10011588_68030</name>
</gene>
<dbReference type="EMBL" id="BMMH01000034">
    <property type="protein sequence ID" value="GGL43648.1"/>
    <property type="molecule type" value="Genomic_DNA"/>
</dbReference>
<reference evidence="1" key="1">
    <citation type="journal article" date="2014" name="Int. J. Syst. Evol. Microbiol.">
        <title>Complete genome sequence of Corynebacterium casei LMG S-19264T (=DSM 44701T), isolated from a smear-ripened cheese.</title>
        <authorList>
            <consortium name="US DOE Joint Genome Institute (JGI-PGF)"/>
            <person name="Walter F."/>
            <person name="Albersmeier A."/>
            <person name="Kalinowski J."/>
            <person name="Ruckert C."/>
        </authorList>
    </citation>
    <scope>NUCLEOTIDE SEQUENCE</scope>
    <source>
        <strain evidence="1">CGMCC 4.3508</strain>
    </source>
</reference>
<evidence type="ECO:0008006" key="3">
    <source>
        <dbReference type="Google" id="ProtNLM"/>
    </source>
</evidence>